<proteinExistence type="predicted"/>
<evidence type="ECO:0000256" key="1">
    <source>
        <dbReference type="ARBA" id="ARBA00022729"/>
    </source>
</evidence>
<evidence type="ECO:0000313" key="3">
    <source>
        <dbReference type="EMBL" id="GFG89893.1"/>
    </source>
</evidence>
<protein>
    <recommendedName>
        <fullName evidence="2">DUF4352 domain-containing protein</fullName>
    </recommendedName>
</protein>
<dbReference type="Gene3D" id="2.60.40.1240">
    <property type="match status" value="1"/>
</dbReference>
<dbReference type="Proteomes" id="UP000465360">
    <property type="component" value="Unassembled WGS sequence"/>
</dbReference>
<dbReference type="InterPro" id="IPR029051">
    <property type="entry name" value="DUF4352"/>
</dbReference>
<dbReference type="InterPro" id="IPR029050">
    <property type="entry name" value="Immunoprotect_excell_Ig-like"/>
</dbReference>
<comment type="caution">
    <text evidence="3">The sequence shown here is derived from an EMBL/GenBank/DDBJ whole genome shotgun (WGS) entry which is preliminary data.</text>
</comment>
<evidence type="ECO:0000259" key="2">
    <source>
        <dbReference type="Pfam" id="PF11611"/>
    </source>
</evidence>
<reference evidence="3 4" key="1">
    <citation type="journal article" date="2019" name="Emerg. Microbes Infect.">
        <title>Comprehensive subspecies identification of 175 nontuberculous mycobacteria species based on 7547 genomic profiles.</title>
        <authorList>
            <person name="Matsumoto Y."/>
            <person name="Kinjo T."/>
            <person name="Motooka D."/>
            <person name="Nabeya D."/>
            <person name="Jung N."/>
            <person name="Uechi K."/>
            <person name="Horii T."/>
            <person name="Iida T."/>
            <person name="Fujita J."/>
            <person name="Nakamura S."/>
        </authorList>
    </citation>
    <scope>NUCLEOTIDE SEQUENCE [LARGE SCALE GENOMIC DNA]</scope>
    <source>
        <strain evidence="3 4">JCM 30725</strain>
    </source>
</reference>
<dbReference type="AlphaFoldDB" id="A0A7I9YN17"/>
<keyword evidence="4" id="KW-1185">Reference proteome</keyword>
<accession>A0A7I9YN17</accession>
<dbReference type="EMBL" id="BLKZ01000001">
    <property type="protein sequence ID" value="GFG89893.1"/>
    <property type="molecule type" value="Genomic_DNA"/>
</dbReference>
<gene>
    <name evidence="3" type="ORF">MBOU_19350</name>
</gene>
<name>A0A7I9YN17_MYCBU</name>
<feature type="domain" description="DUF4352" evidence="2">
    <location>
        <begin position="30"/>
        <end position="140"/>
    </location>
</feature>
<dbReference type="PROSITE" id="PS51257">
    <property type="entry name" value="PROKAR_LIPOPROTEIN"/>
    <property type="match status" value="1"/>
</dbReference>
<organism evidence="3 4">
    <name type="scientific">Mycobacterium bourgelatii</name>
    <dbReference type="NCBI Taxonomy" id="1273442"/>
    <lineage>
        <taxon>Bacteria</taxon>
        <taxon>Bacillati</taxon>
        <taxon>Actinomycetota</taxon>
        <taxon>Actinomycetes</taxon>
        <taxon>Mycobacteriales</taxon>
        <taxon>Mycobacteriaceae</taxon>
        <taxon>Mycobacterium</taxon>
    </lineage>
</organism>
<sequence length="149" mass="16153">MRLFPVTVVVAVAVVAAGCGGVPHHSGPSLNDEVRVGKFMFTVTAISLGVPKTGTRTAQGTFVIVNLRVRNMVAVPQPVYCQDQTLKDRNGRRYDNAVNLDSHTDRTVIQPGKAVQIKCAFDVRKDSLPDSVTLRDSQYTSGVTVTLLR</sequence>
<keyword evidence="1" id="KW-0732">Signal</keyword>
<evidence type="ECO:0000313" key="4">
    <source>
        <dbReference type="Proteomes" id="UP000465360"/>
    </source>
</evidence>
<dbReference type="Pfam" id="PF11611">
    <property type="entry name" value="DUF4352"/>
    <property type="match status" value="1"/>
</dbReference>